<dbReference type="EMBL" id="QUSL01000005">
    <property type="protein sequence ID" value="RGD86426.1"/>
    <property type="molecule type" value="Genomic_DNA"/>
</dbReference>
<sequence>MNEEKQKIISKRQTYKEKRDAEIRKRIKDDRFAIRLPGDDKIRLKEIAKSYGMDLTTYVLAACFFNCIIFVNFEDIKELSYQVGKLGNNINQIARGINEAALKDNINAELLNDVKMQMDQLRGLEEALIETNKRFYRAAKKTVVEIKENFQEEI</sequence>
<dbReference type="Proteomes" id="UP000261032">
    <property type="component" value="Unassembled WGS sequence"/>
</dbReference>
<feature type="transmembrane region" description="Helical" evidence="1">
    <location>
        <begin position="51"/>
        <end position="73"/>
    </location>
</feature>
<protein>
    <recommendedName>
        <fullName evidence="4">Plasmid mobilization relaxosome protein MobC</fullName>
    </recommendedName>
</protein>
<dbReference type="InterPro" id="IPR053842">
    <property type="entry name" value="NikA-like"/>
</dbReference>
<proteinExistence type="predicted"/>
<comment type="caution">
    <text evidence="2">The sequence shown here is derived from an EMBL/GenBank/DDBJ whole genome shotgun (WGS) entry which is preliminary data.</text>
</comment>
<dbReference type="Pfam" id="PF21983">
    <property type="entry name" value="NikA-like"/>
    <property type="match status" value="1"/>
</dbReference>
<accession>A0A3E3EF27</accession>
<evidence type="ECO:0000256" key="1">
    <source>
        <dbReference type="SAM" id="Phobius"/>
    </source>
</evidence>
<keyword evidence="1" id="KW-0472">Membrane</keyword>
<evidence type="ECO:0000313" key="2">
    <source>
        <dbReference type="EMBL" id="RGD86426.1"/>
    </source>
</evidence>
<evidence type="ECO:0000313" key="3">
    <source>
        <dbReference type="Proteomes" id="UP000261032"/>
    </source>
</evidence>
<name>A0A3E3EF27_9FIRM</name>
<dbReference type="RefSeq" id="WP_117580718.1">
    <property type="nucleotide sequence ID" value="NZ_CP176642.1"/>
</dbReference>
<keyword evidence="1" id="KW-1133">Transmembrane helix</keyword>
<keyword evidence="1" id="KW-0812">Transmembrane</keyword>
<dbReference type="AlphaFoldDB" id="A0A3E3EF27"/>
<reference evidence="2 3" key="1">
    <citation type="submission" date="2018-08" db="EMBL/GenBank/DDBJ databases">
        <title>A genome reference for cultivated species of the human gut microbiota.</title>
        <authorList>
            <person name="Zou Y."/>
            <person name="Xue W."/>
            <person name="Luo G."/>
        </authorList>
    </citation>
    <scope>NUCLEOTIDE SEQUENCE [LARGE SCALE GENOMIC DNA]</scope>
    <source>
        <strain evidence="2 3">OM06-4</strain>
    </source>
</reference>
<gene>
    <name evidence="2" type="ORF">DXB93_04400</name>
</gene>
<organism evidence="2 3">
    <name type="scientific">Thomasclavelia ramosa</name>
    <dbReference type="NCBI Taxonomy" id="1547"/>
    <lineage>
        <taxon>Bacteria</taxon>
        <taxon>Bacillati</taxon>
        <taxon>Bacillota</taxon>
        <taxon>Erysipelotrichia</taxon>
        <taxon>Erysipelotrichales</taxon>
        <taxon>Coprobacillaceae</taxon>
        <taxon>Thomasclavelia</taxon>
    </lineage>
</organism>
<evidence type="ECO:0008006" key="4">
    <source>
        <dbReference type="Google" id="ProtNLM"/>
    </source>
</evidence>